<keyword evidence="3" id="KW-1185">Reference proteome</keyword>
<comment type="caution">
    <text evidence="2">The sequence shown here is derived from an EMBL/GenBank/DDBJ whole genome shotgun (WGS) entry which is preliminary data.</text>
</comment>
<sequence>MKFKKLFTIFLSLFSVLLSACQGETNSVLYFNPPSPINNFNPLNQNAILNIVVRDNRNKPEVSNYVSAGKNFNLYAQPQVAQLFDQVIKQDLNAKGFHIAATPVQANTNLIVNVNHFYANVEQGSLRHKITSSIQLNIQIQGVKGQFNKNIGGTRTVEGAFNAKNEKIQKVLSDTLNDVVRSIYQDQEIPNAINRYLN</sequence>
<feature type="signal peptide" evidence="1">
    <location>
        <begin position="1"/>
        <end position="20"/>
    </location>
</feature>
<protein>
    <submittedName>
        <fullName evidence="2">YajG family lipoprotein</fullName>
    </submittedName>
</protein>
<dbReference type="InterPro" id="IPR005619">
    <property type="entry name" value="Uncharacterised_YajG"/>
</dbReference>
<dbReference type="EMBL" id="JBHTJN010000012">
    <property type="protein sequence ID" value="MFD0966610.1"/>
    <property type="molecule type" value="Genomic_DNA"/>
</dbReference>
<dbReference type="PROSITE" id="PS51257">
    <property type="entry name" value="PROKAR_LIPOPROTEIN"/>
    <property type="match status" value="1"/>
</dbReference>
<feature type="chain" id="PRO_5047344112" evidence="1">
    <location>
        <begin position="21"/>
        <end position="198"/>
    </location>
</feature>
<evidence type="ECO:0000256" key="1">
    <source>
        <dbReference type="SAM" id="SignalP"/>
    </source>
</evidence>
<evidence type="ECO:0000313" key="2">
    <source>
        <dbReference type="EMBL" id="MFD0966610.1"/>
    </source>
</evidence>
<evidence type="ECO:0000313" key="3">
    <source>
        <dbReference type="Proteomes" id="UP001596996"/>
    </source>
</evidence>
<dbReference type="Pfam" id="PF03923">
    <property type="entry name" value="Lipoprotein_16"/>
    <property type="match status" value="1"/>
</dbReference>
<dbReference type="Proteomes" id="UP001596996">
    <property type="component" value="Unassembled WGS sequence"/>
</dbReference>
<proteinExistence type="predicted"/>
<keyword evidence="2" id="KW-0449">Lipoprotein</keyword>
<accession>A0ABW3I9H7</accession>
<gene>
    <name evidence="2" type="ORF">ACFQ02_07140</name>
</gene>
<keyword evidence="1" id="KW-0732">Signal</keyword>
<organism evidence="2 3">
    <name type="scientific">Seminibacterium arietis</name>
    <dbReference type="NCBI Taxonomy" id="1173502"/>
    <lineage>
        <taxon>Bacteria</taxon>
        <taxon>Pseudomonadati</taxon>
        <taxon>Pseudomonadota</taxon>
        <taxon>Gammaproteobacteria</taxon>
        <taxon>Pasteurellales</taxon>
        <taxon>Pasteurellaceae</taxon>
        <taxon>Seminibacterium</taxon>
    </lineage>
</organism>
<dbReference type="RefSeq" id="WP_380821105.1">
    <property type="nucleotide sequence ID" value="NZ_JBHTJN010000012.1"/>
</dbReference>
<name>A0ABW3I9H7_9PAST</name>
<reference evidence="3" key="1">
    <citation type="journal article" date="2019" name="Int. J. Syst. Evol. Microbiol.">
        <title>The Global Catalogue of Microorganisms (GCM) 10K type strain sequencing project: providing services to taxonomists for standard genome sequencing and annotation.</title>
        <authorList>
            <consortium name="The Broad Institute Genomics Platform"/>
            <consortium name="The Broad Institute Genome Sequencing Center for Infectious Disease"/>
            <person name="Wu L."/>
            <person name="Ma J."/>
        </authorList>
    </citation>
    <scope>NUCLEOTIDE SEQUENCE [LARGE SCALE GENOMIC DNA]</scope>
    <source>
        <strain evidence="3">CCUG 61707</strain>
    </source>
</reference>